<sequence length="338" mass="36247">MVQVHSLNISPPLINSSCAWASDYAQLRELYQCAEIGAITTRTATLKGFNQDETHTVAFSNTSVTTVNSYGYSPHPLASYIEWVYELLTSSGARLKPVIISVTDSDPDKLRELLSQIQSLRSRLRAVSSGHDGTSDLSRFVAIELNTSCPNIKSKPPPAYTLPLLKPLLNVLAESFYEDGTLTIGLKLPPYIYLTQFSDLVDCLAQYSRAGDKEILTIPFAFLTCTNTLGSSLLFTDQVLPRSTTPSSDVQSSFALPTGLGGLGGDAMHSLALGNVYTFSQLLASSEDAAVKDIKVIGVGGVTNPEARKRMHAAGASVVGCATLLGFKGVEGFKLLSQ</sequence>
<evidence type="ECO:0000259" key="8">
    <source>
        <dbReference type="Pfam" id="PF01180"/>
    </source>
</evidence>
<comment type="cofactor">
    <cofactor evidence="1">
        <name>FMN</name>
        <dbReference type="ChEBI" id="CHEBI:58210"/>
    </cofactor>
</comment>
<evidence type="ECO:0000256" key="1">
    <source>
        <dbReference type="ARBA" id="ARBA00001917"/>
    </source>
</evidence>
<gene>
    <name evidence="9" type="ORF">GFSPODELE1_LOCUS1917</name>
</gene>
<organism evidence="9 10">
    <name type="scientific">Somion occarium</name>
    <dbReference type="NCBI Taxonomy" id="3059160"/>
    <lineage>
        <taxon>Eukaryota</taxon>
        <taxon>Fungi</taxon>
        <taxon>Dikarya</taxon>
        <taxon>Basidiomycota</taxon>
        <taxon>Agaricomycotina</taxon>
        <taxon>Agaricomycetes</taxon>
        <taxon>Polyporales</taxon>
        <taxon>Cerrenaceae</taxon>
        <taxon>Somion</taxon>
    </lineage>
</organism>
<dbReference type="InterPro" id="IPR023359">
    <property type="entry name" value="Dihydro_DH_chainA_dom2"/>
</dbReference>
<dbReference type="SUPFAM" id="SSF51395">
    <property type="entry name" value="FMN-linked oxidoreductases"/>
    <property type="match status" value="1"/>
</dbReference>
<feature type="domain" description="Dihydroorotate dehydrogenase catalytic" evidence="8">
    <location>
        <begin position="3"/>
        <end position="334"/>
    </location>
</feature>
<keyword evidence="6" id="KW-0560">Oxidoreductase</keyword>
<proteinExistence type="predicted"/>
<evidence type="ECO:0000256" key="6">
    <source>
        <dbReference type="ARBA" id="ARBA00023002"/>
    </source>
</evidence>
<dbReference type="PIRSF" id="PIRSF000164">
    <property type="entry name" value="DHO_oxidase"/>
    <property type="match status" value="1"/>
</dbReference>
<dbReference type="InterPro" id="IPR050074">
    <property type="entry name" value="DHO_dehydrogenase"/>
</dbReference>
<comment type="pathway">
    <text evidence="2">Pyrimidine metabolism; UMP biosynthesis via de novo pathway.</text>
</comment>
<protein>
    <recommendedName>
        <fullName evidence="7">Dihydroorotate oxidase</fullName>
    </recommendedName>
</protein>
<keyword evidence="4" id="KW-0288">FMN</keyword>
<evidence type="ECO:0000313" key="9">
    <source>
        <dbReference type="EMBL" id="CAL1697930.1"/>
    </source>
</evidence>
<dbReference type="Pfam" id="PF01180">
    <property type="entry name" value="DHO_dh"/>
    <property type="match status" value="1"/>
</dbReference>
<dbReference type="Gene3D" id="3.20.20.70">
    <property type="entry name" value="Aldolase class I"/>
    <property type="match status" value="1"/>
</dbReference>
<evidence type="ECO:0000256" key="4">
    <source>
        <dbReference type="ARBA" id="ARBA00022643"/>
    </source>
</evidence>
<keyword evidence="5" id="KW-0665">Pyrimidine biosynthesis</keyword>
<name>A0ABP1CQI5_9APHY</name>
<evidence type="ECO:0000256" key="5">
    <source>
        <dbReference type="ARBA" id="ARBA00022975"/>
    </source>
</evidence>
<keyword evidence="10" id="KW-1185">Reference proteome</keyword>
<dbReference type="InterPro" id="IPR005720">
    <property type="entry name" value="Dihydroorotate_DH_cat"/>
</dbReference>
<keyword evidence="3" id="KW-0285">Flavoprotein</keyword>
<evidence type="ECO:0000256" key="3">
    <source>
        <dbReference type="ARBA" id="ARBA00022630"/>
    </source>
</evidence>
<dbReference type="Gene3D" id="2.30.26.10">
    <property type="entry name" value="Dihydroorotate Dehydrogenase A, chain A, domain 2"/>
    <property type="match status" value="1"/>
</dbReference>
<dbReference type="PANTHER" id="PTHR48109">
    <property type="entry name" value="DIHYDROOROTATE DEHYDROGENASE (QUINONE), MITOCHONDRIAL-RELATED"/>
    <property type="match status" value="1"/>
</dbReference>
<accession>A0ABP1CQI5</accession>
<evidence type="ECO:0000256" key="7">
    <source>
        <dbReference type="ARBA" id="ARBA00031623"/>
    </source>
</evidence>
<dbReference type="Proteomes" id="UP001497453">
    <property type="component" value="Chromosome 10"/>
</dbReference>
<dbReference type="PANTHER" id="PTHR48109:SF1">
    <property type="entry name" value="DIHYDROOROTATE DEHYDROGENASE (FUMARATE)"/>
    <property type="match status" value="1"/>
</dbReference>
<reference evidence="10" key="1">
    <citation type="submission" date="2024-04" db="EMBL/GenBank/DDBJ databases">
        <authorList>
            <person name="Shaw F."/>
            <person name="Minotto A."/>
        </authorList>
    </citation>
    <scope>NUCLEOTIDE SEQUENCE [LARGE SCALE GENOMIC DNA]</scope>
</reference>
<dbReference type="InterPro" id="IPR013785">
    <property type="entry name" value="Aldolase_TIM"/>
</dbReference>
<dbReference type="InterPro" id="IPR012135">
    <property type="entry name" value="Dihydroorotate_DH_1_2"/>
</dbReference>
<evidence type="ECO:0000313" key="10">
    <source>
        <dbReference type="Proteomes" id="UP001497453"/>
    </source>
</evidence>
<dbReference type="EMBL" id="OZ037953">
    <property type="protein sequence ID" value="CAL1697930.1"/>
    <property type="molecule type" value="Genomic_DNA"/>
</dbReference>
<evidence type="ECO:0000256" key="2">
    <source>
        <dbReference type="ARBA" id="ARBA00004725"/>
    </source>
</evidence>